<reference evidence="2" key="1">
    <citation type="submission" date="2016-02" db="EMBL/GenBank/DDBJ databases">
        <title>Draft Genome Sequence of Sporotomaculum syntrophicum Strain FB, a Syntrophic Benzoate Degrader.</title>
        <authorList>
            <person name="Nobu M.K."/>
            <person name="Narihiro T."/>
            <person name="Qiu Y.-L."/>
            <person name="Ohashi A."/>
            <person name="Liu W.-T."/>
            <person name="Yuji S."/>
        </authorList>
    </citation>
    <scope>NUCLEOTIDE SEQUENCE</scope>
    <source>
        <strain evidence="2">FB</strain>
    </source>
</reference>
<dbReference type="InterPro" id="IPR039476">
    <property type="entry name" value="P2CMN_synthase_LarB"/>
</dbReference>
<evidence type="ECO:0000313" key="2">
    <source>
        <dbReference type="EMBL" id="KAF1084140.1"/>
    </source>
</evidence>
<dbReference type="SUPFAM" id="SSF52255">
    <property type="entry name" value="N5-CAIR mutase (phosphoribosylaminoimidazole carboxylase, PurE)"/>
    <property type="match status" value="1"/>
</dbReference>
<sequence>METSYNVNSKQQKPKYMLVRGWMMSSEALRKLLIEVHEGRLDVDAALDKLKSLPYEDLGFAKLDHHRALRKGFPEVVFCQGKTTAQVVEIIQRLEQSNHTVLATRAGQEVFTAVQTVCEDAVYVELARIIVVRRGEGPVPGGKVLVVTAGTADLAVAEEAAVSAEVMGNQVRRCYDVGVAGIHRLFDQLEMFKWAQVIIVVAGMDGALASVVGGLVEQPVIAVPTSVGYGASFQGLAALLSMLNSCAPGVGVVNIDNGFGAAALANAITRLAYH</sequence>
<dbReference type="AlphaFoldDB" id="A0A9D2WNA7"/>
<evidence type="ECO:0000259" key="1">
    <source>
        <dbReference type="SMART" id="SM01001"/>
    </source>
</evidence>
<keyword evidence="3" id="KW-1185">Reference proteome</keyword>
<dbReference type="PANTHER" id="PTHR43064">
    <property type="entry name" value="PHOSPHORIBOSYLAMINOIMIDAZOLE CARBOXYLASE-RELATED"/>
    <property type="match status" value="1"/>
</dbReference>
<dbReference type="EMBL" id="LSRS01000006">
    <property type="protein sequence ID" value="KAF1084140.1"/>
    <property type="molecule type" value="Genomic_DNA"/>
</dbReference>
<dbReference type="Gene3D" id="3.40.50.1970">
    <property type="match status" value="1"/>
</dbReference>
<dbReference type="GO" id="GO:0016787">
    <property type="term" value="F:hydrolase activity"/>
    <property type="evidence" value="ECO:0007669"/>
    <property type="project" value="InterPro"/>
</dbReference>
<dbReference type="PANTHER" id="PTHR43064:SF1">
    <property type="entry name" value="SLL1489 PROTEIN"/>
    <property type="match status" value="1"/>
</dbReference>
<dbReference type="SMART" id="SM01001">
    <property type="entry name" value="AIRC"/>
    <property type="match status" value="1"/>
</dbReference>
<organism evidence="2 3">
    <name type="scientific">Sporotomaculum syntrophicum</name>
    <dbReference type="NCBI Taxonomy" id="182264"/>
    <lineage>
        <taxon>Bacteria</taxon>
        <taxon>Bacillati</taxon>
        <taxon>Bacillota</taxon>
        <taxon>Clostridia</taxon>
        <taxon>Eubacteriales</taxon>
        <taxon>Desulfallaceae</taxon>
        <taxon>Sporotomaculum</taxon>
    </lineage>
</organism>
<dbReference type="Pfam" id="PF00731">
    <property type="entry name" value="AIRC"/>
    <property type="match status" value="1"/>
</dbReference>
<dbReference type="GO" id="GO:0006189">
    <property type="term" value="P:'de novo' IMP biosynthetic process"/>
    <property type="evidence" value="ECO:0007669"/>
    <property type="project" value="InterPro"/>
</dbReference>
<protein>
    <submittedName>
        <fullName evidence="2">AIR carboxylase</fullName>
    </submittedName>
</protein>
<feature type="domain" description="PurE" evidence="1">
    <location>
        <begin position="142"/>
        <end position="274"/>
    </location>
</feature>
<name>A0A9D2WNA7_9FIRM</name>
<proteinExistence type="predicted"/>
<comment type="caution">
    <text evidence="2">The sequence shown here is derived from an EMBL/GenBank/DDBJ whole genome shotgun (WGS) entry which is preliminary data.</text>
</comment>
<gene>
    <name evidence="2" type="ORF">SPSYN_02544</name>
</gene>
<dbReference type="NCBIfam" id="NF033503">
    <property type="entry name" value="LarB"/>
    <property type="match status" value="1"/>
</dbReference>
<accession>A0A9D2WNA7</accession>
<dbReference type="Proteomes" id="UP000798488">
    <property type="component" value="Unassembled WGS sequence"/>
</dbReference>
<dbReference type="InterPro" id="IPR000031">
    <property type="entry name" value="PurE_dom"/>
</dbReference>
<evidence type="ECO:0000313" key="3">
    <source>
        <dbReference type="Proteomes" id="UP000798488"/>
    </source>
</evidence>